<name>A0AA36IB24_9DINO</name>
<organism evidence="3 4">
    <name type="scientific">Effrenium voratum</name>
    <dbReference type="NCBI Taxonomy" id="2562239"/>
    <lineage>
        <taxon>Eukaryota</taxon>
        <taxon>Sar</taxon>
        <taxon>Alveolata</taxon>
        <taxon>Dinophyceae</taxon>
        <taxon>Suessiales</taxon>
        <taxon>Symbiodiniaceae</taxon>
        <taxon>Effrenium</taxon>
    </lineage>
</organism>
<dbReference type="Pfam" id="PF10283">
    <property type="entry name" value="zf-CCHH"/>
    <property type="match status" value="1"/>
</dbReference>
<dbReference type="EMBL" id="CAUJNA010001113">
    <property type="protein sequence ID" value="CAJ1384417.1"/>
    <property type="molecule type" value="Genomic_DNA"/>
</dbReference>
<dbReference type="Pfam" id="PF10021">
    <property type="entry name" value="PARG_cat_microb"/>
    <property type="match status" value="1"/>
</dbReference>
<dbReference type="InterPro" id="IPR043472">
    <property type="entry name" value="Macro_dom-like"/>
</dbReference>
<comment type="caution">
    <text evidence="3">The sequence shown here is derived from an EMBL/GenBank/DDBJ whole genome shotgun (WGS) entry which is preliminary data.</text>
</comment>
<dbReference type="AlphaFoldDB" id="A0AA36IB24"/>
<evidence type="ECO:0000259" key="2">
    <source>
        <dbReference type="Pfam" id="PF10283"/>
    </source>
</evidence>
<dbReference type="InterPro" id="IPR019406">
    <property type="entry name" value="APLF_PBZ"/>
</dbReference>
<feature type="domain" description="Microbial-type PARG catalytic" evidence="1">
    <location>
        <begin position="133"/>
        <end position="238"/>
    </location>
</feature>
<accession>A0AA36IB24</accession>
<dbReference type="PANTHER" id="PTHR35596:SF1">
    <property type="entry name" value="MICROBIAL-TYPE PARG CATALYTIC DOMAIN-CONTAINING PROTEIN"/>
    <property type="match status" value="1"/>
</dbReference>
<evidence type="ECO:0008006" key="5">
    <source>
        <dbReference type="Google" id="ProtNLM"/>
    </source>
</evidence>
<evidence type="ECO:0000313" key="3">
    <source>
        <dbReference type="EMBL" id="CAJ1384417.1"/>
    </source>
</evidence>
<dbReference type="PANTHER" id="PTHR35596">
    <property type="entry name" value="DUF2263 DOMAIN-CONTAINING PROTEIN"/>
    <property type="match status" value="1"/>
</dbReference>
<evidence type="ECO:0000313" key="4">
    <source>
        <dbReference type="Proteomes" id="UP001178507"/>
    </source>
</evidence>
<proteinExistence type="predicted"/>
<sequence length="399" mass="42730">MGSSLSANCCVEPEYFYKSFDFLWAFASRDKPPDGTYLSRTGPPQVCIQEPLVYGSRPARKRCSFGASCKRANPQHFLDESHPGDPDFGEVAIVLPSVTPGPQLHLRDQSFDWIRFANDKQDRDLRAETAALTLKACLARGYQLNAVVPLQRVDALLEGTKLIKLDEVAASNSRARLSAESSTALGCALRRAQRGEKVAVLGAASAYHPCGGFRTGGRHALEESMCVQSSLCLSLQRAVWLSSHGGVQVPIPERLRQDGRRDWFCYIPEQGAVLSPFVEVFRKGSDEGYAFLSAPVELAAVVSVAMPNKNPSVKDSPLDAPQDAAAYKALLVSKFQVALGAASLAGASTCVVPGVGCGIFKNDPGDMGAALKEAMARGCGKLREVVLAGVPPEFAKAAQ</sequence>
<dbReference type="Gene3D" id="3.40.220.10">
    <property type="entry name" value="Leucine Aminopeptidase, subunit E, domain 1"/>
    <property type="match status" value="1"/>
</dbReference>
<dbReference type="Proteomes" id="UP001178507">
    <property type="component" value="Unassembled WGS sequence"/>
</dbReference>
<gene>
    <name evidence="3" type="ORF">EVOR1521_LOCUS11296</name>
</gene>
<keyword evidence="4" id="KW-1185">Reference proteome</keyword>
<evidence type="ECO:0000259" key="1">
    <source>
        <dbReference type="Pfam" id="PF10021"/>
    </source>
</evidence>
<protein>
    <recommendedName>
        <fullName evidence="5">Microbial-type PARG catalytic domain-containing protein</fullName>
    </recommendedName>
</protein>
<reference evidence="3" key="1">
    <citation type="submission" date="2023-08" db="EMBL/GenBank/DDBJ databases">
        <authorList>
            <person name="Chen Y."/>
            <person name="Shah S."/>
            <person name="Dougan E. K."/>
            <person name="Thang M."/>
            <person name="Chan C."/>
        </authorList>
    </citation>
    <scope>NUCLEOTIDE SEQUENCE</scope>
</reference>
<feature type="domain" description="PBZ-type" evidence="2">
    <location>
        <begin position="60"/>
        <end position="85"/>
    </location>
</feature>
<dbReference type="InterPro" id="IPR019261">
    <property type="entry name" value="PARG_cat_microbial"/>
</dbReference>